<feature type="region of interest" description="Disordered" evidence="1">
    <location>
        <begin position="1"/>
        <end position="25"/>
    </location>
</feature>
<dbReference type="Proteomes" id="UP000257109">
    <property type="component" value="Unassembled WGS sequence"/>
</dbReference>
<feature type="compositionally biased region" description="Polar residues" evidence="1">
    <location>
        <begin position="1"/>
        <end position="24"/>
    </location>
</feature>
<keyword evidence="3" id="KW-1185">Reference proteome</keyword>
<comment type="caution">
    <text evidence="2">The sequence shown here is derived from an EMBL/GenBank/DDBJ whole genome shotgun (WGS) entry which is preliminary data.</text>
</comment>
<protein>
    <submittedName>
        <fullName evidence="2">Uncharacterized protein</fullName>
    </submittedName>
</protein>
<sequence>MQVGQLANTVSQMQSAKLPQQSAPQLEPRLVNVESELEADSQLQQKARVVPLPFPAWTILARRLEIDEDLLKMFRRVEINNLLLDVMSHKMHIFSGPKKSAIEQLMNLKDDC</sequence>
<proteinExistence type="predicted"/>
<organism evidence="2 3">
    <name type="scientific">Mucuna pruriens</name>
    <name type="common">Velvet bean</name>
    <name type="synonym">Dolichos pruriens</name>
    <dbReference type="NCBI Taxonomy" id="157652"/>
    <lineage>
        <taxon>Eukaryota</taxon>
        <taxon>Viridiplantae</taxon>
        <taxon>Streptophyta</taxon>
        <taxon>Embryophyta</taxon>
        <taxon>Tracheophyta</taxon>
        <taxon>Spermatophyta</taxon>
        <taxon>Magnoliopsida</taxon>
        <taxon>eudicotyledons</taxon>
        <taxon>Gunneridae</taxon>
        <taxon>Pentapetalae</taxon>
        <taxon>rosids</taxon>
        <taxon>fabids</taxon>
        <taxon>Fabales</taxon>
        <taxon>Fabaceae</taxon>
        <taxon>Papilionoideae</taxon>
        <taxon>50 kb inversion clade</taxon>
        <taxon>NPAAA clade</taxon>
        <taxon>indigoferoid/millettioid clade</taxon>
        <taxon>Phaseoleae</taxon>
        <taxon>Mucuna</taxon>
    </lineage>
</organism>
<accession>A0A371F949</accession>
<name>A0A371F949_MUCPR</name>
<evidence type="ECO:0000313" key="2">
    <source>
        <dbReference type="EMBL" id="RDX74810.1"/>
    </source>
</evidence>
<evidence type="ECO:0000256" key="1">
    <source>
        <dbReference type="SAM" id="MobiDB-lite"/>
    </source>
</evidence>
<feature type="non-terminal residue" evidence="2">
    <location>
        <position position="1"/>
    </location>
</feature>
<gene>
    <name evidence="2" type="ORF">CR513_45391</name>
</gene>
<dbReference type="EMBL" id="QJKJ01010052">
    <property type="protein sequence ID" value="RDX74810.1"/>
    <property type="molecule type" value="Genomic_DNA"/>
</dbReference>
<dbReference type="AlphaFoldDB" id="A0A371F949"/>
<evidence type="ECO:0000313" key="3">
    <source>
        <dbReference type="Proteomes" id="UP000257109"/>
    </source>
</evidence>
<reference evidence="2" key="1">
    <citation type="submission" date="2018-05" db="EMBL/GenBank/DDBJ databases">
        <title>Draft genome of Mucuna pruriens seed.</title>
        <authorList>
            <person name="Nnadi N.E."/>
            <person name="Vos R."/>
            <person name="Hasami M.H."/>
            <person name="Devisetty U.K."/>
            <person name="Aguiy J.C."/>
        </authorList>
    </citation>
    <scope>NUCLEOTIDE SEQUENCE [LARGE SCALE GENOMIC DNA]</scope>
    <source>
        <strain evidence="2">JCA_2017</strain>
    </source>
</reference>